<protein>
    <submittedName>
        <fullName evidence="1">Uncharacterized protein</fullName>
    </submittedName>
</protein>
<organism evidence="1 2">
    <name type="scientific">Gimesia algae</name>
    <dbReference type="NCBI Taxonomy" id="2527971"/>
    <lineage>
        <taxon>Bacteria</taxon>
        <taxon>Pseudomonadati</taxon>
        <taxon>Planctomycetota</taxon>
        <taxon>Planctomycetia</taxon>
        <taxon>Planctomycetales</taxon>
        <taxon>Planctomycetaceae</taxon>
        <taxon>Gimesia</taxon>
    </lineage>
</organism>
<dbReference type="OrthoDB" id="246589at2"/>
<proteinExistence type="predicted"/>
<evidence type="ECO:0000313" key="1">
    <source>
        <dbReference type="EMBL" id="QDT91113.1"/>
    </source>
</evidence>
<keyword evidence="2" id="KW-1185">Reference proteome</keyword>
<accession>A0A517VDP0</accession>
<sequence length="286" mass="33012">MDMSPFPWLKDKPDTFQYHLENDTGDFETYTRKKRLDLGESLLKLRRIYLDTKYWLYVRDVYLNRSKNPLHGEIVKELRRLRDSGSTICPVSYSIFSELLYQSDPVTRNATAEMIDELSDGCTIQPPHEVFRRELIHFVTKMNSVGVELYEIDQMVWTKAVFILGDRFLSLEGSPFSGKQALAIRKTMDDLFWSINLAEILGQWPLSDRNKQENNIELAESLTDGKFEHQKQSDSFEKLFLDEVQGVLDGHRSILGSFALHLGQKNGLEGNLSKNEISQLGNILGR</sequence>
<dbReference type="EMBL" id="CP036343">
    <property type="protein sequence ID" value="QDT91113.1"/>
    <property type="molecule type" value="Genomic_DNA"/>
</dbReference>
<dbReference type="AlphaFoldDB" id="A0A517VDP0"/>
<dbReference type="Proteomes" id="UP000316855">
    <property type="component" value="Chromosome"/>
</dbReference>
<reference evidence="1 2" key="1">
    <citation type="submission" date="2019-02" db="EMBL/GenBank/DDBJ databases">
        <title>Deep-cultivation of Planctomycetes and their phenomic and genomic characterization uncovers novel biology.</title>
        <authorList>
            <person name="Wiegand S."/>
            <person name="Jogler M."/>
            <person name="Boedeker C."/>
            <person name="Pinto D."/>
            <person name="Vollmers J."/>
            <person name="Rivas-Marin E."/>
            <person name="Kohn T."/>
            <person name="Peeters S.H."/>
            <person name="Heuer A."/>
            <person name="Rast P."/>
            <person name="Oberbeckmann S."/>
            <person name="Bunk B."/>
            <person name="Jeske O."/>
            <person name="Meyerdierks A."/>
            <person name="Storesund J.E."/>
            <person name="Kallscheuer N."/>
            <person name="Luecker S."/>
            <person name="Lage O.M."/>
            <person name="Pohl T."/>
            <person name="Merkel B.J."/>
            <person name="Hornburger P."/>
            <person name="Mueller R.-W."/>
            <person name="Bruemmer F."/>
            <person name="Labrenz M."/>
            <person name="Spormann A.M."/>
            <person name="Op den Camp H."/>
            <person name="Overmann J."/>
            <person name="Amann R."/>
            <person name="Jetten M.S.M."/>
            <person name="Mascher T."/>
            <person name="Medema M.H."/>
            <person name="Devos D.P."/>
            <person name="Kaster A.-K."/>
            <person name="Ovreas L."/>
            <person name="Rohde M."/>
            <person name="Galperin M.Y."/>
            <person name="Jogler C."/>
        </authorList>
    </citation>
    <scope>NUCLEOTIDE SEQUENCE [LARGE SCALE GENOMIC DNA]</scope>
    <source>
        <strain evidence="1 2">Pan161</strain>
    </source>
</reference>
<gene>
    <name evidence="1" type="ORF">Pan161_27680</name>
</gene>
<name>A0A517VDP0_9PLAN</name>
<dbReference type="KEGG" id="gax:Pan161_27680"/>
<dbReference type="RefSeq" id="WP_145227721.1">
    <property type="nucleotide sequence ID" value="NZ_CP036343.1"/>
</dbReference>
<evidence type="ECO:0000313" key="2">
    <source>
        <dbReference type="Proteomes" id="UP000316855"/>
    </source>
</evidence>